<dbReference type="AlphaFoldDB" id="A0AAV7HR37"/>
<accession>A0AAV7HR37</accession>
<dbReference type="Proteomes" id="UP000775213">
    <property type="component" value="Unassembled WGS sequence"/>
</dbReference>
<protein>
    <submittedName>
        <fullName evidence="1">Uncharacterized protein</fullName>
    </submittedName>
</protein>
<name>A0AAV7HR37_DENCH</name>
<dbReference type="EMBL" id="JAGFBR010000001">
    <property type="protein sequence ID" value="KAH0470548.1"/>
    <property type="molecule type" value="Genomic_DNA"/>
</dbReference>
<evidence type="ECO:0000313" key="1">
    <source>
        <dbReference type="EMBL" id="KAH0470548.1"/>
    </source>
</evidence>
<reference evidence="1 2" key="1">
    <citation type="journal article" date="2021" name="Hortic Res">
        <title>Chromosome-scale assembly of the Dendrobium chrysotoxum genome enhances the understanding of orchid evolution.</title>
        <authorList>
            <person name="Zhang Y."/>
            <person name="Zhang G.Q."/>
            <person name="Zhang D."/>
            <person name="Liu X.D."/>
            <person name="Xu X.Y."/>
            <person name="Sun W.H."/>
            <person name="Yu X."/>
            <person name="Zhu X."/>
            <person name="Wang Z.W."/>
            <person name="Zhao X."/>
            <person name="Zhong W.Y."/>
            <person name="Chen H."/>
            <person name="Yin W.L."/>
            <person name="Huang T."/>
            <person name="Niu S.C."/>
            <person name="Liu Z.J."/>
        </authorList>
    </citation>
    <scope>NUCLEOTIDE SEQUENCE [LARGE SCALE GENOMIC DNA]</scope>
    <source>
        <strain evidence="1">Lindl</strain>
    </source>
</reference>
<gene>
    <name evidence="1" type="ORF">IEQ34_000271</name>
</gene>
<sequence>MFWIEIKILTETSEVAAQPEAQIIVGNCSAKDEGERNLELAIAGFSEAMEKLCDAIREELLPEVEQRKRRNGNDGVSFFLTIESEVLKQIHGSVFQQKLEMNKKS</sequence>
<comment type="caution">
    <text evidence="1">The sequence shown here is derived from an EMBL/GenBank/DDBJ whole genome shotgun (WGS) entry which is preliminary data.</text>
</comment>
<proteinExistence type="predicted"/>
<organism evidence="1 2">
    <name type="scientific">Dendrobium chrysotoxum</name>
    <name type="common">Orchid</name>
    <dbReference type="NCBI Taxonomy" id="161865"/>
    <lineage>
        <taxon>Eukaryota</taxon>
        <taxon>Viridiplantae</taxon>
        <taxon>Streptophyta</taxon>
        <taxon>Embryophyta</taxon>
        <taxon>Tracheophyta</taxon>
        <taxon>Spermatophyta</taxon>
        <taxon>Magnoliopsida</taxon>
        <taxon>Liliopsida</taxon>
        <taxon>Asparagales</taxon>
        <taxon>Orchidaceae</taxon>
        <taxon>Epidendroideae</taxon>
        <taxon>Malaxideae</taxon>
        <taxon>Dendrobiinae</taxon>
        <taxon>Dendrobium</taxon>
    </lineage>
</organism>
<keyword evidence="2" id="KW-1185">Reference proteome</keyword>
<evidence type="ECO:0000313" key="2">
    <source>
        <dbReference type="Proteomes" id="UP000775213"/>
    </source>
</evidence>